<dbReference type="EMBL" id="JAOQJV010000005">
    <property type="protein sequence ID" value="MCU6699693.1"/>
    <property type="molecule type" value="Genomic_DNA"/>
</dbReference>
<dbReference type="SUPFAM" id="SSF55729">
    <property type="entry name" value="Acyl-CoA N-acyltransferases (Nat)"/>
    <property type="match status" value="1"/>
</dbReference>
<name>A0ABT2S521_9FIRM</name>
<proteinExistence type="predicted"/>
<dbReference type="Pfam" id="PF13508">
    <property type="entry name" value="Acetyltransf_7"/>
    <property type="match status" value="1"/>
</dbReference>
<organism evidence="2 3">
    <name type="scientific">Dorea ammoniilytica</name>
    <dbReference type="NCBI Taxonomy" id="2981788"/>
    <lineage>
        <taxon>Bacteria</taxon>
        <taxon>Bacillati</taxon>
        <taxon>Bacillota</taxon>
        <taxon>Clostridia</taxon>
        <taxon>Lachnospirales</taxon>
        <taxon>Lachnospiraceae</taxon>
        <taxon>Dorea</taxon>
    </lineage>
</organism>
<comment type="caution">
    <text evidence="2">The sequence shown here is derived from an EMBL/GenBank/DDBJ whole genome shotgun (WGS) entry which is preliminary data.</text>
</comment>
<evidence type="ECO:0000259" key="1">
    <source>
        <dbReference type="PROSITE" id="PS51186"/>
    </source>
</evidence>
<protein>
    <submittedName>
        <fullName evidence="2">GNAT family N-acetyltransferase</fullName>
    </submittedName>
</protein>
<dbReference type="RefSeq" id="WP_262581253.1">
    <property type="nucleotide sequence ID" value="NZ_JAOQJV010000005.1"/>
</dbReference>
<dbReference type="InterPro" id="IPR000182">
    <property type="entry name" value="GNAT_dom"/>
</dbReference>
<evidence type="ECO:0000313" key="3">
    <source>
        <dbReference type="Proteomes" id="UP001207605"/>
    </source>
</evidence>
<gene>
    <name evidence="2" type="ORF">OCV65_05535</name>
</gene>
<reference evidence="2 3" key="1">
    <citation type="journal article" date="2021" name="ISME Commun">
        <title>Automated analysis of genomic sequences facilitates high-throughput and comprehensive description of bacteria.</title>
        <authorList>
            <person name="Hitch T.C.A."/>
        </authorList>
    </citation>
    <scope>NUCLEOTIDE SEQUENCE [LARGE SCALE GENOMIC DNA]</scope>
    <source>
        <strain evidence="2 3">Sanger_02</strain>
    </source>
</reference>
<keyword evidence="3" id="KW-1185">Reference proteome</keyword>
<dbReference type="Gene3D" id="3.40.630.30">
    <property type="match status" value="1"/>
</dbReference>
<dbReference type="Proteomes" id="UP001207605">
    <property type="component" value="Unassembled WGS sequence"/>
</dbReference>
<dbReference type="PROSITE" id="PS51186">
    <property type="entry name" value="GNAT"/>
    <property type="match status" value="1"/>
</dbReference>
<feature type="domain" description="N-acetyltransferase" evidence="1">
    <location>
        <begin position="7"/>
        <end position="151"/>
    </location>
</feature>
<dbReference type="CDD" id="cd04301">
    <property type="entry name" value="NAT_SF"/>
    <property type="match status" value="1"/>
</dbReference>
<evidence type="ECO:0000313" key="2">
    <source>
        <dbReference type="EMBL" id="MCU6699693.1"/>
    </source>
</evidence>
<dbReference type="InterPro" id="IPR016181">
    <property type="entry name" value="Acyl_CoA_acyltransferase"/>
</dbReference>
<sequence>MSGLRFVGYRNNKLNRKGLKDIYKEAFPREEKIPFWMLKMLTRDGRGEFYGVYDQEELIGLVYNVYYKDIIYISYLAIDDTKRGAGYGGRILQTIQKKYSDSRIFLCIEEMDPNAENYEQRVRRKAFYESNGFKMLPFQVKEGIVMYDAMCVADREPEITRKECDELMKHYFGIWTFVIYVKKYTDKIAGLFEKM</sequence>
<accession>A0ABT2S521</accession>